<dbReference type="GO" id="GO:0015934">
    <property type="term" value="C:large ribosomal subunit"/>
    <property type="evidence" value="ECO:0007669"/>
    <property type="project" value="InterPro"/>
</dbReference>
<feature type="compositionally biased region" description="Basic and acidic residues" evidence="8">
    <location>
        <begin position="170"/>
        <end position="180"/>
    </location>
</feature>
<evidence type="ECO:0000256" key="4">
    <source>
        <dbReference type="ARBA" id="ARBA00023128"/>
    </source>
</evidence>
<evidence type="ECO:0000256" key="1">
    <source>
        <dbReference type="ARBA" id="ARBA00004173"/>
    </source>
</evidence>
<comment type="function">
    <text evidence="7">Component of the mitochondrial ribosome (mitoribosome), a dedicated translation machinery responsible for the synthesis of mitochondrial genome-encoded proteins, including at least some of the essential transmembrane subunits of the mitochondrial respiratory chain. The mitoribosomes are attached to the mitochondrial inner membrane and translation products are cotranslationally integrated into the membrane.</text>
</comment>
<dbReference type="CDD" id="cd01658">
    <property type="entry name" value="Ribosomal_L30"/>
    <property type="match status" value="1"/>
</dbReference>
<dbReference type="InterPro" id="IPR016082">
    <property type="entry name" value="Ribosomal_uL30_ferredoxin-like"/>
</dbReference>
<dbReference type="InterPro" id="IPR036919">
    <property type="entry name" value="Ribo_uL30_ferredoxin-like_sf"/>
</dbReference>
<evidence type="ECO:0000256" key="3">
    <source>
        <dbReference type="ARBA" id="ARBA00022980"/>
    </source>
</evidence>
<keyword evidence="5" id="KW-0687">Ribonucleoprotein</keyword>
<evidence type="ECO:0000259" key="9">
    <source>
        <dbReference type="Pfam" id="PF00327"/>
    </source>
</evidence>
<evidence type="ECO:0000256" key="5">
    <source>
        <dbReference type="ARBA" id="ARBA00023274"/>
    </source>
</evidence>
<keyword evidence="11" id="KW-1185">Reference proteome</keyword>
<reference evidence="10" key="1">
    <citation type="submission" date="2018-08" db="EMBL/GenBank/DDBJ databases">
        <title>Draft genome sequence of azole-resistant Aspergillus thermomutatus (Neosartorya pseudofischeri) strain HMR AF 39, isolated from a human nasal aspirate.</title>
        <authorList>
            <person name="Parent-Michaud M."/>
            <person name="Dufresne P.J."/>
            <person name="Fournier E."/>
            <person name="Martineau C."/>
            <person name="Moreira S."/>
            <person name="Perkins V."/>
            <person name="De Repentigny L."/>
            <person name="Dufresne S.F."/>
        </authorList>
    </citation>
    <scope>NUCLEOTIDE SEQUENCE [LARGE SCALE GENOMIC DNA]</scope>
    <source>
        <strain evidence="10">HMR AF 39</strain>
    </source>
</reference>
<proteinExistence type="inferred from homology"/>
<dbReference type="Pfam" id="PF00327">
    <property type="entry name" value="Ribosomal_L30"/>
    <property type="match status" value="1"/>
</dbReference>
<dbReference type="PANTHER" id="PTHR15892:SF2">
    <property type="entry name" value="LARGE RIBOSOMAL SUBUNIT PROTEIN UL30M"/>
    <property type="match status" value="1"/>
</dbReference>
<evidence type="ECO:0000256" key="8">
    <source>
        <dbReference type="SAM" id="MobiDB-lite"/>
    </source>
</evidence>
<evidence type="ECO:0000313" key="10">
    <source>
        <dbReference type="EMBL" id="RHZ50069.1"/>
    </source>
</evidence>
<protein>
    <recommendedName>
        <fullName evidence="6">Large ribosomal subunit protein uL30m</fullName>
    </recommendedName>
</protein>
<evidence type="ECO:0000256" key="2">
    <source>
        <dbReference type="ARBA" id="ARBA00007594"/>
    </source>
</evidence>
<comment type="caution">
    <text evidence="10">The sequence shown here is derived from an EMBL/GenBank/DDBJ whole genome shotgun (WGS) entry which is preliminary data.</text>
</comment>
<keyword evidence="4" id="KW-0496">Mitochondrion</keyword>
<dbReference type="Proteomes" id="UP000215305">
    <property type="component" value="Unassembled WGS sequence"/>
</dbReference>
<dbReference type="EMBL" id="NKHU02000167">
    <property type="protein sequence ID" value="RHZ50069.1"/>
    <property type="molecule type" value="Genomic_DNA"/>
</dbReference>
<feature type="compositionally biased region" description="Basic and acidic residues" evidence="8">
    <location>
        <begin position="188"/>
        <end position="199"/>
    </location>
</feature>
<dbReference type="SUPFAM" id="SSF55129">
    <property type="entry name" value="Ribosomal protein L30p/L7e"/>
    <property type="match status" value="1"/>
</dbReference>
<dbReference type="PANTHER" id="PTHR15892">
    <property type="entry name" value="MITOCHONDRIAL RIBOSOMAL PROTEIN L30"/>
    <property type="match status" value="1"/>
</dbReference>
<feature type="domain" description="Large ribosomal subunit protein uL30-like ferredoxin-like fold" evidence="9">
    <location>
        <begin position="109"/>
        <end position="159"/>
    </location>
</feature>
<dbReference type="GO" id="GO:0006412">
    <property type="term" value="P:translation"/>
    <property type="evidence" value="ECO:0007669"/>
    <property type="project" value="InterPro"/>
</dbReference>
<sequence length="199" mass="22911">MKPTAPMSISIPSLQIAGRNSQQLPMSKIPKQKSRDFADEDLKQIEIIERSDVEHKTLYANFKTFHSPSISEHRNYKQRQQTKANSTFQTLQNGRLDEETHIPINMSYFRVTLLRSAIGLPRRTTDVLKALGLKKRMATVFHPVSSSVAGQIMKVKELVEVQEVDRRLTKEEVRAERRPDPGYYVEKASNEEWSENRSA</sequence>
<dbReference type="FunFam" id="3.30.1390.20:FF:000010">
    <property type="entry name" value="Large subunit ribosomal protein L30"/>
    <property type="match status" value="1"/>
</dbReference>
<evidence type="ECO:0000313" key="11">
    <source>
        <dbReference type="Proteomes" id="UP000215305"/>
    </source>
</evidence>
<feature type="region of interest" description="Disordered" evidence="8">
    <location>
        <begin position="170"/>
        <end position="199"/>
    </location>
</feature>
<dbReference type="NCBIfam" id="TIGR01308">
    <property type="entry name" value="rpmD_bact"/>
    <property type="match status" value="1"/>
</dbReference>
<dbReference type="GO" id="GO:0005739">
    <property type="term" value="C:mitochondrion"/>
    <property type="evidence" value="ECO:0007669"/>
    <property type="project" value="UniProtKB-SubCell"/>
</dbReference>
<dbReference type="InterPro" id="IPR005996">
    <property type="entry name" value="Ribosomal_uL30_bac-type"/>
</dbReference>
<comment type="similarity">
    <text evidence="2">Belongs to the universal ribosomal protein uL30 family.</text>
</comment>
<organism evidence="10 11">
    <name type="scientific">Aspergillus thermomutatus</name>
    <name type="common">Neosartorya pseudofischeri</name>
    <dbReference type="NCBI Taxonomy" id="41047"/>
    <lineage>
        <taxon>Eukaryota</taxon>
        <taxon>Fungi</taxon>
        <taxon>Dikarya</taxon>
        <taxon>Ascomycota</taxon>
        <taxon>Pezizomycotina</taxon>
        <taxon>Eurotiomycetes</taxon>
        <taxon>Eurotiomycetidae</taxon>
        <taxon>Eurotiales</taxon>
        <taxon>Aspergillaceae</taxon>
        <taxon>Aspergillus</taxon>
        <taxon>Aspergillus subgen. Fumigati</taxon>
    </lineage>
</organism>
<dbReference type="AlphaFoldDB" id="A0A397GIS9"/>
<name>A0A397GIS9_ASPTH</name>
<accession>A0A397GIS9</accession>
<gene>
    <name evidence="10" type="ORF">CDV56_104048</name>
</gene>
<dbReference type="GO" id="GO:0003735">
    <property type="term" value="F:structural constituent of ribosome"/>
    <property type="evidence" value="ECO:0007669"/>
    <property type="project" value="InterPro"/>
</dbReference>
<keyword evidence="3" id="KW-0689">Ribosomal protein</keyword>
<dbReference type="GeneID" id="38126022"/>
<dbReference type="RefSeq" id="XP_026612598.1">
    <property type="nucleotide sequence ID" value="XM_026757667.1"/>
</dbReference>
<dbReference type="Gene3D" id="3.30.1390.20">
    <property type="entry name" value="Ribosomal protein L30, ferredoxin-like fold domain"/>
    <property type="match status" value="1"/>
</dbReference>
<comment type="subcellular location">
    <subcellularLocation>
        <location evidence="1">Mitochondrion</location>
    </subcellularLocation>
</comment>
<dbReference type="STRING" id="41047.A0A397GIS9"/>
<dbReference type="VEuPathDB" id="FungiDB:CDV56_104048"/>
<dbReference type="OrthoDB" id="509901at2759"/>
<evidence type="ECO:0000256" key="6">
    <source>
        <dbReference type="ARBA" id="ARBA00035281"/>
    </source>
</evidence>
<evidence type="ECO:0000256" key="7">
    <source>
        <dbReference type="ARBA" id="ARBA00037226"/>
    </source>
</evidence>